<evidence type="ECO:0000313" key="2">
    <source>
        <dbReference type="EMBL" id="CAF1921550.1"/>
    </source>
</evidence>
<dbReference type="AlphaFoldDB" id="A0A816K9D8"/>
<sequence>MADSDGQKLKDCLTSLSDGLRTEITRTTNLESTFTTLQAKVTELEQRFTDQVQTLSTAHELKFQHLDTAIQQLDTQIKESHLSVSTQISELTAELRATLTALRASTPITSPSPPSNQSASSRPCNCGSERAAPSYALCIHISSASINCNKRPQRCKSHHQSPLSAETLTSPDDDDDEITGGFIVDDDGVEERFVCSDEDASTFFALLSIGQAKNRSVSK</sequence>
<accession>A0A816K9D8</accession>
<protein>
    <submittedName>
        <fullName evidence="2">Uncharacterized protein</fullName>
    </submittedName>
</protein>
<feature type="compositionally biased region" description="Acidic residues" evidence="1">
    <location>
        <begin position="171"/>
        <end position="180"/>
    </location>
</feature>
<reference evidence="2" key="1">
    <citation type="submission" date="2021-02" db="EMBL/GenBank/DDBJ databases">
        <authorList>
            <person name="Nowell W R."/>
        </authorList>
    </citation>
    <scope>NUCLEOTIDE SEQUENCE</scope>
</reference>
<comment type="caution">
    <text evidence="2">The sequence shown here is derived from an EMBL/GenBank/DDBJ whole genome shotgun (WGS) entry which is preliminary data.</text>
</comment>
<gene>
    <name evidence="2" type="ORF">MBJ925_LOCUS2158</name>
</gene>
<proteinExistence type="predicted"/>
<evidence type="ECO:0000256" key="1">
    <source>
        <dbReference type="SAM" id="MobiDB-lite"/>
    </source>
</evidence>
<name>A0A816K9D8_9BILA</name>
<evidence type="ECO:0000313" key="3">
    <source>
        <dbReference type="Proteomes" id="UP000663824"/>
    </source>
</evidence>
<feature type="region of interest" description="Disordered" evidence="1">
    <location>
        <begin position="151"/>
        <end position="180"/>
    </location>
</feature>
<dbReference type="Proteomes" id="UP000663824">
    <property type="component" value="Unassembled WGS sequence"/>
</dbReference>
<organism evidence="2 3">
    <name type="scientific">Rotaria magnacalcarata</name>
    <dbReference type="NCBI Taxonomy" id="392030"/>
    <lineage>
        <taxon>Eukaryota</taxon>
        <taxon>Metazoa</taxon>
        <taxon>Spiralia</taxon>
        <taxon>Gnathifera</taxon>
        <taxon>Rotifera</taxon>
        <taxon>Eurotatoria</taxon>
        <taxon>Bdelloidea</taxon>
        <taxon>Philodinida</taxon>
        <taxon>Philodinidae</taxon>
        <taxon>Rotaria</taxon>
    </lineage>
</organism>
<dbReference type="EMBL" id="CAJNRE010000141">
    <property type="protein sequence ID" value="CAF1921550.1"/>
    <property type="molecule type" value="Genomic_DNA"/>
</dbReference>
<feature type="compositionally biased region" description="Polar residues" evidence="1">
    <location>
        <begin position="160"/>
        <end position="170"/>
    </location>
</feature>